<dbReference type="Gene3D" id="3.40.50.1820">
    <property type="entry name" value="alpha/beta hydrolase"/>
    <property type="match status" value="1"/>
</dbReference>
<evidence type="ECO:0000256" key="1">
    <source>
        <dbReference type="ARBA" id="ARBA00022801"/>
    </source>
</evidence>
<dbReference type="SUPFAM" id="SSF53474">
    <property type="entry name" value="alpha/beta-Hydrolases"/>
    <property type="match status" value="1"/>
</dbReference>
<dbReference type="InterPro" id="IPR029058">
    <property type="entry name" value="AB_hydrolase_fold"/>
</dbReference>
<name>A0A941F0B5_9ACTN</name>
<keyword evidence="2" id="KW-0812">Transmembrane</keyword>
<evidence type="ECO:0000313" key="4">
    <source>
        <dbReference type="EMBL" id="MBR7838989.1"/>
    </source>
</evidence>
<dbReference type="Pfam" id="PF20434">
    <property type="entry name" value="BD-FAE"/>
    <property type="match status" value="1"/>
</dbReference>
<dbReference type="PANTHER" id="PTHR48081">
    <property type="entry name" value="AB HYDROLASE SUPERFAMILY PROTEIN C4A8.06C"/>
    <property type="match status" value="1"/>
</dbReference>
<keyword evidence="2" id="KW-1133">Transmembrane helix</keyword>
<evidence type="ECO:0000256" key="2">
    <source>
        <dbReference type="SAM" id="Phobius"/>
    </source>
</evidence>
<dbReference type="PANTHER" id="PTHR48081:SF33">
    <property type="entry name" value="KYNURENINE FORMAMIDASE"/>
    <property type="match status" value="1"/>
</dbReference>
<dbReference type="EMBL" id="JAGSOG010000359">
    <property type="protein sequence ID" value="MBR7838989.1"/>
    <property type="molecule type" value="Genomic_DNA"/>
</dbReference>
<evidence type="ECO:0000313" key="5">
    <source>
        <dbReference type="Proteomes" id="UP000675781"/>
    </source>
</evidence>
<keyword evidence="2" id="KW-0472">Membrane</keyword>
<evidence type="ECO:0000259" key="3">
    <source>
        <dbReference type="Pfam" id="PF20434"/>
    </source>
</evidence>
<feature type="transmembrane region" description="Helical" evidence="2">
    <location>
        <begin position="41"/>
        <end position="61"/>
    </location>
</feature>
<dbReference type="InterPro" id="IPR050300">
    <property type="entry name" value="GDXG_lipolytic_enzyme"/>
</dbReference>
<protein>
    <submittedName>
        <fullName evidence="4">Alpha/beta hydrolase</fullName>
    </submittedName>
</protein>
<keyword evidence="5" id="KW-1185">Reference proteome</keyword>
<dbReference type="RefSeq" id="WP_212533435.1">
    <property type="nucleotide sequence ID" value="NZ_JAGSOG010000359.1"/>
</dbReference>
<accession>A0A941F0B5</accession>
<keyword evidence="1 4" id="KW-0378">Hydrolase</keyword>
<dbReference type="GO" id="GO:0016787">
    <property type="term" value="F:hydrolase activity"/>
    <property type="evidence" value="ECO:0007669"/>
    <property type="project" value="UniProtKB-KW"/>
</dbReference>
<dbReference type="InterPro" id="IPR049492">
    <property type="entry name" value="BD-FAE-like_dom"/>
</dbReference>
<comment type="caution">
    <text evidence="4">The sequence shown here is derived from an EMBL/GenBank/DDBJ whole genome shotgun (WGS) entry which is preliminary data.</text>
</comment>
<dbReference type="AlphaFoldDB" id="A0A941F0B5"/>
<feature type="domain" description="BD-FAE-like" evidence="3">
    <location>
        <begin position="131"/>
        <end position="259"/>
    </location>
</feature>
<proteinExistence type="predicted"/>
<gene>
    <name evidence="4" type="ORF">KDL01_37320</name>
</gene>
<reference evidence="4" key="1">
    <citation type="submission" date="2021-04" db="EMBL/GenBank/DDBJ databases">
        <title>Genome based classification of Actinospica acidithermotolerans sp. nov., an actinobacterium isolated from an Indonesian hot spring.</title>
        <authorList>
            <person name="Kusuma A.B."/>
            <person name="Putra K.E."/>
            <person name="Nafisah S."/>
            <person name="Loh J."/>
            <person name="Nouioui I."/>
            <person name="Goodfellow M."/>
        </authorList>
    </citation>
    <scope>NUCLEOTIDE SEQUENCE</scope>
    <source>
        <strain evidence="4">CSCA 57</strain>
    </source>
</reference>
<dbReference type="Proteomes" id="UP000675781">
    <property type="component" value="Unassembled WGS sequence"/>
</dbReference>
<sequence>MLGLLSLFLGVVYNEAPLAVFVVLAASVLGSLGEPGLGSAVGWIGTALFVVTAAGLIALALRGARADRVIERALDDGLGADWRERTGGALPARSRRPAWLGIFNVPWVFGRRGVQRVADLSYGDAGMRNRLDVYRARKQSAPGPVLIHLHGGALIRGRKNIEARTLLYRLAAEGWVCVSANYRLSPRVGFPEHLIDVKKVLAWVREHGAQYGADPGTIFLAGTSAGGMLAALAGLTPNDPAYQPGFEQADTSVTAVVYLTGYFGELNGTEFSPFTHMTADAPPFFIAHGSHDTLVPVEDAAHFADRLRAASAEPVVFAVLPGGQHSFDRFNSARFNAVVDGIRDFAAWTRARG</sequence>
<organism evidence="4 5">
    <name type="scientific">Actinospica durhamensis</name>
    <dbReference type="NCBI Taxonomy" id="1508375"/>
    <lineage>
        <taxon>Bacteria</taxon>
        <taxon>Bacillati</taxon>
        <taxon>Actinomycetota</taxon>
        <taxon>Actinomycetes</taxon>
        <taxon>Catenulisporales</taxon>
        <taxon>Actinospicaceae</taxon>
        <taxon>Actinospica</taxon>
    </lineage>
</organism>